<gene>
    <name evidence="2" type="ORF">WR25_05133</name>
</gene>
<comment type="caution">
    <text evidence="2">The sequence shown here is derived from an EMBL/GenBank/DDBJ whole genome shotgun (WGS) entry which is preliminary data.</text>
</comment>
<dbReference type="STRING" id="2018661.A0A2A2JIK7"/>
<dbReference type="GO" id="GO:0005634">
    <property type="term" value="C:nucleus"/>
    <property type="evidence" value="ECO:0007669"/>
    <property type="project" value="TreeGrafter"/>
</dbReference>
<feature type="compositionally biased region" description="Polar residues" evidence="1">
    <location>
        <begin position="318"/>
        <end position="331"/>
    </location>
</feature>
<feature type="compositionally biased region" description="Pro residues" evidence="1">
    <location>
        <begin position="348"/>
        <end position="357"/>
    </location>
</feature>
<dbReference type="AlphaFoldDB" id="A0A2A2JIK7"/>
<dbReference type="GO" id="GO:0008277">
    <property type="term" value="P:regulation of G protein-coupled receptor signaling pathway"/>
    <property type="evidence" value="ECO:0007669"/>
    <property type="project" value="TreeGrafter"/>
</dbReference>
<dbReference type="Proteomes" id="UP000218231">
    <property type="component" value="Unassembled WGS sequence"/>
</dbReference>
<dbReference type="Gene3D" id="3.10.20.90">
    <property type="entry name" value="Phosphatidylinositol 3-kinase Catalytic Subunit, Chain A, domain 1"/>
    <property type="match status" value="1"/>
</dbReference>
<evidence type="ECO:0000256" key="1">
    <source>
        <dbReference type="SAM" id="MobiDB-lite"/>
    </source>
</evidence>
<feature type="compositionally biased region" description="Basic and acidic residues" evidence="1">
    <location>
        <begin position="252"/>
        <end position="267"/>
    </location>
</feature>
<dbReference type="PANTHER" id="PTHR45945">
    <property type="entry name" value="REGULATOR OF G-PROTEIN SIGNALING LOCO"/>
    <property type="match status" value="1"/>
</dbReference>
<proteinExistence type="predicted"/>
<dbReference type="OrthoDB" id="196547at2759"/>
<dbReference type="EMBL" id="LIAE01010414">
    <property type="protein sequence ID" value="PAV61392.1"/>
    <property type="molecule type" value="Genomic_DNA"/>
</dbReference>
<name>A0A2A2JIK7_9BILA</name>
<dbReference type="GO" id="GO:0005737">
    <property type="term" value="C:cytoplasm"/>
    <property type="evidence" value="ECO:0007669"/>
    <property type="project" value="TreeGrafter"/>
</dbReference>
<keyword evidence="3" id="KW-1185">Reference proteome</keyword>
<dbReference type="PANTHER" id="PTHR45945:SF3">
    <property type="entry name" value="REGULATOR OF G-PROTEIN SIGNALING LOCO"/>
    <property type="match status" value="1"/>
</dbReference>
<organism evidence="2 3">
    <name type="scientific">Diploscapter pachys</name>
    <dbReference type="NCBI Taxonomy" id="2018661"/>
    <lineage>
        <taxon>Eukaryota</taxon>
        <taxon>Metazoa</taxon>
        <taxon>Ecdysozoa</taxon>
        <taxon>Nematoda</taxon>
        <taxon>Chromadorea</taxon>
        <taxon>Rhabditida</taxon>
        <taxon>Rhabditina</taxon>
        <taxon>Rhabditomorpha</taxon>
        <taxon>Rhabditoidea</taxon>
        <taxon>Rhabditidae</taxon>
        <taxon>Diploscapter</taxon>
    </lineage>
</organism>
<dbReference type="GO" id="GO:0005886">
    <property type="term" value="C:plasma membrane"/>
    <property type="evidence" value="ECO:0007669"/>
    <property type="project" value="TreeGrafter"/>
</dbReference>
<feature type="compositionally biased region" description="Basic and acidic residues" evidence="1">
    <location>
        <begin position="337"/>
        <end position="347"/>
    </location>
</feature>
<evidence type="ECO:0000313" key="2">
    <source>
        <dbReference type="EMBL" id="PAV61392.1"/>
    </source>
</evidence>
<protein>
    <submittedName>
        <fullName evidence="2">Uncharacterized protein</fullName>
    </submittedName>
</protein>
<feature type="region of interest" description="Disordered" evidence="1">
    <location>
        <begin position="248"/>
        <end position="402"/>
    </location>
</feature>
<sequence length="436" mass="47131">MRSSRMQADYERYIHHRDNSAKRSGQILLILLRDDEMVSVKAWSQKMAERMGLDKRMTEAVDAESGSTIDPARQALDALSSRTVRLCPVVTFAVEILPPNFTAKCPVAPTRYIIIRARNSLSAGAILRPLLGKYFVDLAQAVVCYSGTLQVVRSNASVASIGQRTLTVMNQSQYNDLEQEFLGENAGKKAFPLPKDPVILAPEVLEEHNLAFHQHGDAGYCELPADVEKKLTKGRKEHLGILNKFVRAVSHTHKDGQGQPDKPEKRLSGRRKSTGQSPTAGVYCGDDVGPSTSNAQADEADGKKRLSLFRNYFKSKDGTGQTSSGPGSATQSPPPRDSPRLTPRDRPSLPPPQPRPPLITTNMSPRPAPNQSVGTGAGATGSQENECAPNGHSKGAGVTTSCAEEAPRTPAIFSTKIDVDASGGIRESGWKHASFV</sequence>
<reference evidence="2 3" key="1">
    <citation type="journal article" date="2017" name="Curr. Biol.">
        <title>Genome architecture and evolution of a unichromosomal asexual nematode.</title>
        <authorList>
            <person name="Fradin H."/>
            <person name="Zegar C."/>
            <person name="Gutwein M."/>
            <person name="Lucas J."/>
            <person name="Kovtun M."/>
            <person name="Corcoran D."/>
            <person name="Baugh L.R."/>
            <person name="Kiontke K."/>
            <person name="Gunsalus K."/>
            <person name="Fitch D.H."/>
            <person name="Piano F."/>
        </authorList>
    </citation>
    <scope>NUCLEOTIDE SEQUENCE [LARGE SCALE GENOMIC DNA]</scope>
    <source>
        <strain evidence="2">PF1309</strain>
    </source>
</reference>
<feature type="compositionally biased region" description="Polar residues" evidence="1">
    <location>
        <begin position="359"/>
        <end position="385"/>
    </location>
</feature>
<dbReference type="GO" id="GO:0005096">
    <property type="term" value="F:GTPase activator activity"/>
    <property type="evidence" value="ECO:0007669"/>
    <property type="project" value="InterPro"/>
</dbReference>
<dbReference type="InterPro" id="IPR046995">
    <property type="entry name" value="RGS10/12/14-like"/>
</dbReference>
<evidence type="ECO:0000313" key="3">
    <source>
        <dbReference type="Proteomes" id="UP000218231"/>
    </source>
</evidence>
<accession>A0A2A2JIK7</accession>